<dbReference type="Proteomes" id="UP001595526">
    <property type="component" value="Unassembled WGS sequence"/>
</dbReference>
<name>A0ABV7JLZ6_9SPHI</name>
<gene>
    <name evidence="1" type="ORF">ACFOET_06815</name>
</gene>
<protein>
    <submittedName>
        <fullName evidence="1">Uncharacterized protein</fullName>
    </submittedName>
</protein>
<accession>A0ABV7JLZ6</accession>
<evidence type="ECO:0000313" key="1">
    <source>
        <dbReference type="EMBL" id="MFC3197318.1"/>
    </source>
</evidence>
<keyword evidence="2" id="KW-1185">Reference proteome</keyword>
<reference evidence="2" key="1">
    <citation type="journal article" date="2019" name="Int. J. Syst. Evol. Microbiol.">
        <title>The Global Catalogue of Microorganisms (GCM) 10K type strain sequencing project: providing services to taxonomists for standard genome sequencing and annotation.</title>
        <authorList>
            <consortium name="The Broad Institute Genomics Platform"/>
            <consortium name="The Broad Institute Genome Sequencing Center for Infectious Disease"/>
            <person name="Wu L."/>
            <person name="Ma J."/>
        </authorList>
    </citation>
    <scope>NUCLEOTIDE SEQUENCE [LARGE SCALE GENOMIC DNA]</scope>
    <source>
        <strain evidence="2">KCTC 52416</strain>
    </source>
</reference>
<evidence type="ECO:0000313" key="2">
    <source>
        <dbReference type="Proteomes" id="UP001595526"/>
    </source>
</evidence>
<organism evidence="1 2">
    <name type="scientific">Parapedobacter deserti</name>
    <dbReference type="NCBI Taxonomy" id="1912957"/>
    <lineage>
        <taxon>Bacteria</taxon>
        <taxon>Pseudomonadati</taxon>
        <taxon>Bacteroidota</taxon>
        <taxon>Sphingobacteriia</taxon>
        <taxon>Sphingobacteriales</taxon>
        <taxon>Sphingobacteriaceae</taxon>
        <taxon>Parapedobacter</taxon>
    </lineage>
</organism>
<sequence length="176" mass="19465">MPSGSSSMGREAIGTAYHIYSPNTTAASHALCNFDGFRKRSSRWRSVILFLFKHNGYGPGAYVVRNTRMERGWLRSLVLAQSELLLDSFCSDQTKVRLSPNQDQTKGRLSSEAVPMPELPGSLFAVRDKPISATKGRTIEGVIVNNEHAHSNGHGLFFGKMIGTAYQLYRPCLSNL</sequence>
<dbReference type="EMBL" id="JBHRTA010000022">
    <property type="protein sequence ID" value="MFC3197318.1"/>
    <property type="molecule type" value="Genomic_DNA"/>
</dbReference>
<comment type="caution">
    <text evidence="1">The sequence shown here is derived from an EMBL/GenBank/DDBJ whole genome shotgun (WGS) entry which is preliminary data.</text>
</comment>
<proteinExistence type="predicted"/>